<evidence type="ECO:0000313" key="7">
    <source>
        <dbReference type="EMBL" id="PIR98991.1"/>
    </source>
</evidence>
<dbReference type="GO" id="GO:0005737">
    <property type="term" value="C:cytoplasm"/>
    <property type="evidence" value="ECO:0007669"/>
    <property type="project" value="UniProtKB-SubCell"/>
</dbReference>
<dbReference type="InterPro" id="IPR027417">
    <property type="entry name" value="P-loop_NTPase"/>
</dbReference>
<dbReference type="PANTHER" id="PTHR23359">
    <property type="entry name" value="NUCLEOTIDE KINASE"/>
    <property type="match status" value="1"/>
</dbReference>
<evidence type="ECO:0000256" key="3">
    <source>
        <dbReference type="ARBA" id="ARBA00022741"/>
    </source>
</evidence>
<dbReference type="Gene3D" id="3.40.50.300">
    <property type="entry name" value="P-loop containing nucleotide triphosphate hydrolases"/>
    <property type="match status" value="1"/>
</dbReference>
<dbReference type="PRINTS" id="PR00094">
    <property type="entry name" value="ADENYLTKNASE"/>
</dbReference>
<dbReference type="EC" id="2.7.4.3" evidence="6"/>
<dbReference type="Pfam" id="PF00406">
    <property type="entry name" value="ADK"/>
    <property type="match status" value="1"/>
</dbReference>
<dbReference type="InterPro" id="IPR000850">
    <property type="entry name" value="Adenylat/UMP-CMP_kin"/>
</dbReference>
<protein>
    <recommendedName>
        <fullName evidence="6">Adenylate kinase</fullName>
        <ecNumber evidence="6">2.7.4.3</ecNumber>
    </recommendedName>
</protein>
<comment type="caution">
    <text evidence="7">The sequence shown here is derived from an EMBL/GenBank/DDBJ whole genome shotgun (WGS) entry which is preliminary data.</text>
</comment>
<keyword evidence="4 5" id="KW-0418">Kinase</keyword>
<proteinExistence type="inferred from homology"/>
<reference evidence="8" key="1">
    <citation type="submission" date="2017-09" db="EMBL/GenBank/DDBJ databases">
        <title>Depth-based differentiation of microbial function through sediment-hosted aquifers and enrichment of novel symbionts in the deep terrestrial subsurface.</title>
        <authorList>
            <person name="Probst A.J."/>
            <person name="Ladd B."/>
            <person name="Jarett J.K."/>
            <person name="Geller-Mcgrath D.E."/>
            <person name="Sieber C.M.K."/>
            <person name="Emerson J.B."/>
            <person name="Anantharaman K."/>
            <person name="Thomas B.C."/>
            <person name="Malmstrom R."/>
            <person name="Stieglmeier M."/>
            <person name="Klingl A."/>
            <person name="Woyke T."/>
            <person name="Ryan C.M."/>
            <person name="Banfield J.F."/>
        </authorList>
    </citation>
    <scope>NUCLEOTIDE SEQUENCE [LARGE SCALE GENOMIC DNA]</scope>
</reference>
<gene>
    <name evidence="7" type="ORF">COT87_01860</name>
</gene>
<keyword evidence="1 5" id="KW-0808">Transferase</keyword>
<evidence type="ECO:0000256" key="2">
    <source>
        <dbReference type="ARBA" id="ARBA00022727"/>
    </source>
</evidence>
<evidence type="ECO:0000256" key="5">
    <source>
        <dbReference type="RuleBase" id="RU003330"/>
    </source>
</evidence>
<organism evidence="7 8">
    <name type="scientific">Candidatus Collierbacteria bacterium CG10_big_fil_rev_8_21_14_0_10_44_9</name>
    <dbReference type="NCBI Taxonomy" id="1974535"/>
    <lineage>
        <taxon>Bacteria</taxon>
        <taxon>Candidatus Collieribacteriota</taxon>
    </lineage>
</organism>
<comment type="subunit">
    <text evidence="6">Monomer.</text>
</comment>
<dbReference type="SUPFAM" id="SSF52540">
    <property type="entry name" value="P-loop containing nucleoside triphosphate hydrolases"/>
    <property type="match status" value="1"/>
</dbReference>
<comment type="subcellular location">
    <subcellularLocation>
        <location evidence="6">Cytoplasm</location>
    </subcellularLocation>
</comment>
<dbReference type="GO" id="GO:0005524">
    <property type="term" value="F:ATP binding"/>
    <property type="evidence" value="ECO:0007669"/>
    <property type="project" value="UniProtKB-KW"/>
</dbReference>
<comment type="similarity">
    <text evidence="5">Belongs to the adenylate kinase family.</text>
</comment>
<name>A0A2H0VIS4_9BACT</name>
<dbReference type="Proteomes" id="UP000230796">
    <property type="component" value="Unassembled WGS sequence"/>
</dbReference>
<keyword evidence="3 6" id="KW-0547">Nucleotide-binding</keyword>
<evidence type="ECO:0000256" key="6">
    <source>
        <dbReference type="RuleBase" id="RU003331"/>
    </source>
</evidence>
<keyword evidence="2" id="KW-0545">Nucleotide biosynthesis</keyword>
<dbReference type="AlphaFoldDB" id="A0A2H0VIS4"/>
<evidence type="ECO:0000256" key="4">
    <source>
        <dbReference type="ARBA" id="ARBA00022777"/>
    </source>
</evidence>
<evidence type="ECO:0000256" key="1">
    <source>
        <dbReference type="ARBA" id="ARBA00022679"/>
    </source>
</evidence>
<keyword evidence="6" id="KW-0067">ATP-binding</keyword>
<dbReference type="EMBL" id="PFAF01000036">
    <property type="protein sequence ID" value="PIR98991.1"/>
    <property type="molecule type" value="Genomic_DNA"/>
</dbReference>
<feature type="non-terminal residue" evidence="7">
    <location>
        <position position="1"/>
    </location>
</feature>
<sequence length="133" mass="15207">GVLQPLFLSVVLWGDAMRERINTDCHTLIDGFPRTVDEAVVLESALSFYKRTNIIVINLDTPEEIVRKRMEGRARKDDTADSIEARLDWYRNETLPVVEYYRTRPDTAVFDIRGTDSIDGVHNQILNVLGLNS</sequence>
<comment type="catalytic activity">
    <reaction evidence="6">
        <text>AMP + ATP = 2 ADP</text>
        <dbReference type="Rhea" id="RHEA:12973"/>
        <dbReference type="ChEBI" id="CHEBI:30616"/>
        <dbReference type="ChEBI" id="CHEBI:456215"/>
        <dbReference type="ChEBI" id="CHEBI:456216"/>
        <dbReference type="EC" id="2.7.4.3"/>
    </reaction>
</comment>
<evidence type="ECO:0000313" key="8">
    <source>
        <dbReference type="Proteomes" id="UP000230796"/>
    </source>
</evidence>
<dbReference type="GO" id="GO:0004017">
    <property type="term" value="F:AMP kinase activity"/>
    <property type="evidence" value="ECO:0007669"/>
    <property type="project" value="UniProtKB-EC"/>
</dbReference>
<accession>A0A2H0VIS4</accession>